<comment type="cofactor">
    <cofactor evidence="1">
        <name>Mn(2+)</name>
        <dbReference type="ChEBI" id="CHEBI:29035"/>
    </cofactor>
</comment>
<organism evidence="7 8">
    <name type="scientific">Bicyclus anynana</name>
    <name type="common">Squinting bush brown butterfly</name>
    <dbReference type="NCBI Taxonomy" id="110368"/>
    <lineage>
        <taxon>Eukaryota</taxon>
        <taxon>Metazoa</taxon>
        <taxon>Ecdysozoa</taxon>
        <taxon>Arthropoda</taxon>
        <taxon>Hexapoda</taxon>
        <taxon>Insecta</taxon>
        <taxon>Pterygota</taxon>
        <taxon>Neoptera</taxon>
        <taxon>Endopterygota</taxon>
        <taxon>Lepidoptera</taxon>
        <taxon>Glossata</taxon>
        <taxon>Ditrysia</taxon>
        <taxon>Papilionoidea</taxon>
        <taxon>Nymphalidae</taxon>
        <taxon>Satyrinae</taxon>
        <taxon>Satyrini</taxon>
        <taxon>Mycalesina</taxon>
        <taxon>Bicyclus</taxon>
    </lineage>
</organism>
<evidence type="ECO:0000256" key="5">
    <source>
        <dbReference type="ARBA" id="ARBA00023211"/>
    </source>
</evidence>
<evidence type="ECO:0000256" key="2">
    <source>
        <dbReference type="ARBA" id="ARBA00008766"/>
    </source>
</evidence>
<dbReference type="Proteomes" id="UP001652582">
    <property type="component" value="Chromosome 4"/>
</dbReference>
<dbReference type="PANTHER" id="PTHR43226">
    <property type="entry name" value="XAA-PRO AMINOPEPTIDASE 3"/>
    <property type="match status" value="1"/>
</dbReference>
<dbReference type="RefSeq" id="XP_023948956.2">
    <property type="nucleotide sequence ID" value="XM_024093188.2"/>
</dbReference>
<evidence type="ECO:0000256" key="4">
    <source>
        <dbReference type="ARBA" id="ARBA00022801"/>
    </source>
</evidence>
<protein>
    <submittedName>
        <fullName evidence="8">Xaa-Pro aminopeptidase 3</fullName>
    </submittedName>
</protein>
<dbReference type="InterPro" id="IPR036005">
    <property type="entry name" value="Creatinase/aminopeptidase-like"/>
</dbReference>
<dbReference type="Pfam" id="PF00557">
    <property type="entry name" value="Peptidase_M24"/>
    <property type="match status" value="1"/>
</dbReference>
<proteinExistence type="inferred from homology"/>
<dbReference type="InterPro" id="IPR007865">
    <property type="entry name" value="Aminopep_P_N"/>
</dbReference>
<dbReference type="InterPro" id="IPR029149">
    <property type="entry name" value="Creatin/AminoP/Spt16_N"/>
</dbReference>
<dbReference type="CDD" id="cd01087">
    <property type="entry name" value="Prolidase"/>
    <property type="match status" value="1"/>
</dbReference>
<keyword evidence="8" id="KW-0031">Aminopeptidase</keyword>
<keyword evidence="4" id="KW-0378">Hydrolase</keyword>
<evidence type="ECO:0000256" key="3">
    <source>
        <dbReference type="ARBA" id="ARBA00022723"/>
    </source>
</evidence>
<dbReference type="InterPro" id="IPR000994">
    <property type="entry name" value="Pept_M24"/>
</dbReference>
<dbReference type="GO" id="GO:0005739">
    <property type="term" value="C:mitochondrion"/>
    <property type="evidence" value="ECO:0007669"/>
    <property type="project" value="TreeGrafter"/>
</dbReference>
<feature type="domain" description="Aminopeptidase P N-terminal" evidence="6">
    <location>
        <begin position="72"/>
        <end position="215"/>
    </location>
</feature>
<accession>A0A6J1NZH3</accession>
<dbReference type="GO" id="GO:0030145">
    <property type="term" value="F:manganese ion binding"/>
    <property type="evidence" value="ECO:0007669"/>
    <property type="project" value="InterPro"/>
</dbReference>
<evidence type="ECO:0000313" key="7">
    <source>
        <dbReference type="Proteomes" id="UP001652582"/>
    </source>
</evidence>
<evidence type="ECO:0000259" key="6">
    <source>
        <dbReference type="SMART" id="SM01011"/>
    </source>
</evidence>
<evidence type="ECO:0000256" key="1">
    <source>
        <dbReference type="ARBA" id="ARBA00001936"/>
    </source>
</evidence>
<comment type="similarity">
    <text evidence="2">Belongs to the peptidase M24B family.</text>
</comment>
<keyword evidence="3" id="KW-0479">Metal-binding</keyword>
<dbReference type="Gene3D" id="3.90.230.10">
    <property type="entry name" value="Creatinase/methionine aminopeptidase superfamily"/>
    <property type="match status" value="1"/>
</dbReference>
<gene>
    <name evidence="8" type="primary">LOC112053696</name>
</gene>
<evidence type="ECO:0000313" key="8">
    <source>
        <dbReference type="RefSeq" id="XP_023948956.2"/>
    </source>
</evidence>
<dbReference type="SUPFAM" id="SSF53092">
    <property type="entry name" value="Creatinase/prolidase N-terminal domain"/>
    <property type="match status" value="1"/>
</dbReference>
<sequence length="510" mass="57369">MHSLRRFSSQFCIRCPRRLVKHPLVAKRCMSTTENSSDLLLQSSKIPKGILGQPTYHTHPHLIPNGQLTCGITQQEYKERRDNLVAKLLEEPEHIHKTQIIVIPAACKQYMSDKIPYVFRQNSDFFYLTGCLEPSAILVLVKPALDDNYKSILFVHEKDSHAELWEGPRTGCSLAAPLFGVDEARPVENFNNYIHRIVSTSKPGVLWYQNESPPNPEIHDSIRSAMRSGHVSLEQPTTCLHQMRVVKSAAEVELMKETCYIGSQAVNLAMACTKPGMSEHAVSAVLEYSCRMAGAEHGAFPPVVAGGARATHIHYVANNQLLEQRDMLLVDSGSQRWLYNSDISRTWPVSGKFSKHHRILYELLLAVQKRLIELLGSQRPPLDVLFEHMCRLLGTQLQQEGILPRDIDANELIGRAYRLCPHHVSHYLGLDVHDAPLVRRRVPVRAGMVVTVEPGIYIRPDDLSVPPEFRGVGIRIEDDVLVTDGEPLVLTDHCVKEVDDIEAIVGKQNV</sequence>
<dbReference type="GeneID" id="112053696"/>
<keyword evidence="7" id="KW-1185">Reference proteome</keyword>
<keyword evidence="8" id="KW-0645">Protease</keyword>
<dbReference type="SUPFAM" id="SSF55920">
    <property type="entry name" value="Creatinase/aminopeptidase"/>
    <property type="match status" value="1"/>
</dbReference>
<dbReference type="GO" id="GO:0070006">
    <property type="term" value="F:metalloaminopeptidase activity"/>
    <property type="evidence" value="ECO:0007669"/>
    <property type="project" value="InterPro"/>
</dbReference>
<dbReference type="Gene3D" id="3.40.350.10">
    <property type="entry name" value="Creatinase/prolidase N-terminal domain"/>
    <property type="match status" value="1"/>
</dbReference>
<dbReference type="InterPro" id="IPR052433">
    <property type="entry name" value="X-Pro_dipept-like"/>
</dbReference>
<dbReference type="OrthoDB" id="4215474at2759"/>
<dbReference type="Pfam" id="PF05195">
    <property type="entry name" value="AMP_N"/>
    <property type="match status" value="1"/>
</dbReference>
<name>A0A6J1NZH3_BICAN</name>
<dbReference type="SMART" id="SM01011">
    <property type="entry name" value="AMP_N"/>
    <property type="match status" value="1"/>
</dbReference>
<dbReference type="GO" id="GO:0006508">
    <property type="term" value="P:proteolysis"/>
    <property type="evidence" value="ECO:0007669"/>
    <property type="project" value="TreeGrafter"/>
</dbReference>
<dbReference type="PANTHER" id="PTHR43226:SF4">
    <property type="entry name" value="XAA-PRO AMINOPEPTIDASE 3"/>
    <property type="match status" value="1"/>
</dbReference>
<keyword evidence="5" id="KW-0464">Manganese</keyword>
<dbReference type="KEGG" id="bany:112053696"/>
<reference evidence="8" key="1">
    <citation type="submission" date="2025-08" db="UniProtKB">
        <authorList>
            <consortium name="RefSeq"/>
        </authorList>
    </citation>
    <scope>IDENTIFICATION</scope>
</reference>
<dbReference type="AlphaFoldDB" id="A0A6J1NZH3"/>